<keyword evidence="1" id="KW-1133">Transmembrane helix</keyword>
<organism evidence="2 3">
    <name type="scientific">Flagellimonas iocasae</name>
    <dbReference type="NCBI Taxonomy" id="2055905"/>
    <lineage>
        <taxon>Bacteria</taxon>
        <taxon>Pseudomonadati</taxon>
        <taxon>Bacteroidota</taxon>
        <taxon>Flavobacteriia</taxon>
        <taxon>Flavobacteriales</taxon>
        <taxon>Flavobacteriaceae</taxon>
        <taxon>Flagellimonas</taxon>
    </lineage>
</organism>
<accession>A0ABW4XXL2</accession>
<evidence type="ECO:0000256" key="1">
    <source>
        <dbReference type="SAM" id="Phobius"/>
    </source>
</evidence>
<name>A0ABW4XXL2_9FLAO</name>
<keyword evidence="1" id="KW-0812">Transmembrane</keyword>
<protein>
    <submittedName>
        <fullName evidence="2">Uncharacterized protein</fullName>
    </submittedName>
</protein>
<evidence type="ECO:0000313" key="2">
    <source>
        <dbReference type="EMBL" id="MFD2099326.1"/>
    </source>
</evidence>
<feature type="transmembrane region" description="Helical" evidence="1">
    <location>
        <begin position="6"/>
        <end position="27"/>
    </location>
</feature>
<feature type="transmembrane region" description="Helical" evidence="1">
    <location>
        <begin position="39"/>
        <end position="61"/>
    </location>
</feature>
<proteinExistence type="predicted"/>
<dbReference type="RefSeq" id="WP_379830090.1">
    <property type="nucleotide sequence ID" value="NZ_JBHUHU010000002.1"/>
</dbReference>
<evidence type="ECO:0000313" key="3">
    <source>
        <dbReference type="Proteomes" id="UP001597342"/>
    </source>
</evidence>
<comment type="caution">
    <text evidence="2">The sequence shown here is derived from an EMBL/GenBank/DDBJ whole genome shotgun (WGS) entry which is preliminary data.</text>
</comment>
<keyword evidence="3" id="KW-1185">Reference proteome</keyword>
<sequence>MEKYYYPIVSSLLLVLSVLAFSDNLFWDIGQQSNSDPKFIVHGLFMLAWFITFVVQSFFIYKKNY</sequence>
<reference evidence="3" key="1">
    <citation type="journal article" date="2019" name="Int. J. Syst. Evol. Microbiol.">
        <title>The Global Catalogue of Microorganisms (GCM) 10K type strain sequencing project: providing services to taxonomists for standard genome sequencing and annotation.</title>
        <authorList>
            <consortium name="The Broad Institute Genomics Platform"/>
            <consortium name="The Broad Institute Genome Sequencing Center for Infectious Disease"/>
            <person name="Wu L."/>
            <person name="Ma J."/>
        </authorList>
    </citation>
    <scope>NUCLEOTIDE SEQUENCE [LARGE SCALE GENOMIC DNA]</scope>
    <source>
        <strain evidence="3">JCM 3389</strain>
    </source>
</reference>
<dbReference type="Proteomes" id="UP001597342">
    <property type="component" value="Unassembled WGS sequence"/>
</dbReference>
<gene>
    <name evidence="2" type="ORF">ACFSJE_06045</name>
</gene>
<dbReference type="EMBL" id="JBHUHU010000002">
    <property type="protein sequence ID" value="MFD2099326.1"/>
    <property type="molecule type" value="Genomic_DNA"/>
</dbReference>
<keyword evidence="1" id="KW-0472">Membrane</keyword>